<sequence length="59" mass="6364">MSTTSAETTQEFGRDVGKTGGLEIVIWRFKLSWGLGMFSVPPSFTTLSSAFLSSRSSSV</sequence>
<gene>
    <name evidence="1" type="ORF">D9758_011846</name>
</gene>
<dbReference type="AlphaFoldDB" id="A0A8H5CKK1"/>
<evidence type="ECO:0000313" key="2">
    <source>
        <dbReference type="Proteomes" id="UP000559256"/>
    </source>
</evidence>
<comment type="caution">
    <text evidence="1">The sequence shown here is derived from an EMBL/GenBank/DDBJ whole genome shotgun (WGS) entry which is preliminary data.</text>
</comment>
<protein>
    <submittedName>
        <fullName evidence="1">Uncharacterized protein</fullName>
    </submittedName>
</protein>
<accession>A0A8H5CKK1</accession>
<dbReference type="EMBL" id="JAACJM010000140">
    <property type="protein sequence ID" value="KAF5343459.1"/>
    <property type="molecule type" value="Genomic_DNA"/>
</dbReference>
<organism evidence="1 2">
    <name type="scientific">Tetrapyrgos nigripes</name>
    <dbReference type="NCBI Taxonomy" id="182062"/>
    <lineage>
        <taxon>Eukaryota</taxon>
        <taxon>Fungi</taxon>
        <taxon>Dikarya</taxon>
        <taxon>Basidiomycota</taxon>
        <taxon>Agaricomycotina</taxon>
        <taxon>Agaricomycetes</taxon>
        <taxon>Agaricomycetidae</taxon>
        <taxon>Agaricales</taxon>
        <taxon>Marasmiineae</taxon>
        <taxon>Marasmiaceae</taxon>
        <taxon>Tetrapyrgos</taxon>
    </lineage>
</organism>
<reference evidence="1 2" key="1">
    <citation type="journal article" date="2020" name="ISME J.">
        <title>Uncovering the hidden diversity of litter-decomposition mechanisms in mushroom-forming fungi.</title>
        <authorList>
            <person name="Floudas D."/>
            <person name="Bentzer J."/>
            <person name="Ahren D."/>
            <person name="Johansson T."/>
            <person name="Persson P."/>
            <person name="Tunlid A."/>
        </authorList>
    </citation>
    <scope>NUCLEOTIDE SEQUENCE [LARGE SCALE GENOMIC DNA]</scope>
    <source>
        <strain evidence="1 2">CBS 291.85</strain>
    </source>
</reference>
<proteinExistence type="predicted"/>
<keyword evidence="2" id="KW-1185">Reference proteome</keyword>
<dbReference type="Proteomes" id="UP000559256">
    <property type="component" value="Unassembled WGS sequence"/>
</dbReference>
<name>A0A8H5CKK1_9AGAR</name>
<evidence type="ECO:0000313" key="1">
    <source>
        <dbReference type="EMBL" id="KAF5343459.1"/>
    </source>
</evidence>